<sequence length="384" mass="44335">MLKFWASILALLIKKLDDLTILIKDIKGDVAKANPVITTDIASTSERKPTVVSTHVQRPLEVSDFKSGSLKNLEELLVKKFFDLDIKEIIDRKLFGLNFKPIDLSQDFTNKIETIGDFKNQVSHLLPLNDEARGRAFGLRKEVNHSCSSNADLRGWWDNYLNMEEKASIINAVATDKGIDNLGMALVKNREDIAYTLVLTILEYFNGRFTNQHETVRTLLNGLRCQTLEYFRWYKDTYFSKVMELSENKVEYWKAKFIDGLPPLFAERVRKALRGGHGEIPYKDLTYGKNIETCTQEGLNLCNELKMARQLKMDKLKEKSQLGDFCAQFGLPNPVAKNGNNDKHYKSSRTEGSHRKRRSRHRSKEECKARKSYRKSHRFTKDRS</sequence>
<dbReference type="OrthoDB" id="1735266at2759"/>
<proteinExistence type="predicted"/>
<comment type="caution">
    <text evidence="3">The sequence shown here is derived from an EMBL/GenBank/DDBJ whole genome shotgun (WGS) entry which is preliminary data.</text>
</comment>
<evidence type="ECO:0000313" key="4">
    <source>
        <dbReference type="Proteomes" id="UP000824120"/>
    </source>
</evidence>
<dbReference type="AlphaFoldDB" id="A0A9J5XPE9"/>
<dbReference type="PANTHER" id="PTHR33054">
    <property type="entry name" value="CCHC-TYPE DOMAIN-CONTAINING PROTEIN"/>
    <property type="match status" value="1"/>
</dbReference>
<feature type="chain" id="PRO_5039913204" description="Zinc knuckle family protein" evidence="2">
    <location>
        <begin position="19"/>
        <end position="384"/>
    </location>
</feature>
<dbReference type="Proteomes" id="UP000824120">
    <property type="component" value="Chromosome 8"/>
</dbReference>
<dbReference type="EMBL" id="JACXVP010000008">
    <property type="protein sequence ID" value="KAG5590097.1"/>
    <property type="molecule type" value="Genomic_DNA"/>
</dbReference>
<organism evidence="3 4">
    <name type="scientific">Solanum commersonii</name>
    <name type="common">Commerson's wild potato</name>
    <name type="synonym">Commerson's nightshade</name>
    <dbReference type="NCBI Taxonomy" id="4109"/>
    <lineage>
        <taxon>Eukaryota</taxon>
        <taxon>Viridiplantae</taxon>
        <taxon>Streptophyta</taxon>
        <taxon>Embryophyta</taxon>
        <taxon>Tracheophyta</taxon>
        <taxon>Spermatophyta</taxon>
        <taxon>Magnoliopsida</taxon>
        <taxon>eudicotyledons</taxon>
        <taxon>Gunneridae</taxon>
        <taxon>Pentapetalae</taxon>
        <taxon>asterids</taxon>
        <taxon>lamiids</taxon>
        <taxon>Solanales</taxon>
        <taxon>Solanaceae</taxon>
        <taxon>Solanoideae</taxon>
        <taxon>Solaneae</taxon>
        <taxon>Solanum</taxon>
    </lineage>
</organism>
<evidence type="ECO:0008006" key="5">
    <source>
        <dbReference type="Google" id="ProtNLM"/>
    </source>
</evidence>
<dbReference type="Pfam" id="PF22909">
    <property type="entry name" value="Caulimovir_coat_dom"/>
    <property type="match status" value="1"/>
</dbReference>
<reference evidence="3 4" key="1">
    <citation type="submission" date="2020-09" db="EMBL/GenBank/DDBJ databases">
        <title>De no assembly of potato wild relative species, Solanum commersonii.</title>
        <authorList>
            <person name="Cho K."/>
        </authorList>
    </citation>
    <scope>NUCLEOTIDE SEQUENCE [LARGE SCALE GENOMIC DNA]</scope>
    <source>
        <strain evidence="3">LZ3.2</strain>
        <tissue evidence="3">Leaf</tissue>
    </source>
</reference>
<evidence type="ECO:0000256" key="1">
    <source>
        <dbReference type="SAM" id="MobiDB-lite"/>
    </source>
</evidence>
<evidence type="ECO:0000256" key="2">
    <source>
        <dbReference type="SAM" id="SignalP"/>
    </source>
</evidence>
<name>A0A9J5XPE9_SOLCO</name>
<feature type="compositionally biased region" description="Basic and acidic residues" evidence="1">
    <location>
        <begin position="340"/>
        <end position="353"/>
    </location>
</feature>
<gene>
    <name evidence="3" type="ORF">H5410_040611</name>
</gene>
<dbReference type="PANTHER" id="PTHR33054:SF12">
    <property type="entry name" value="ZINC KNUCKLE FAMILY PROTEIN"/>
    <property type="match status" value="1"/>
</dbReference>
<evidence type="ECO:0000313" key="3">
    <source>
        <dbReference type="EMBL" id="KAG5590097.1"/>
    </source>
</evidence>
<accession>A0A9J5XPE9</accession>
<keyword evidence="2" id="KW-0732">Signal</keyword>
<feature type="signal peptide" evidence="2">
    <location>
        <begin position="1"/>
        <end position="18"/>
    </location>
</feature>
<keyword evidence="4" id="KW-1185">Reference proteome</keyword>
<feature type="region of interest" description="Disordered" evidence="1">
    <location>
        <begin position="336"/>
        <end position="384"/>
    </location>
</feature>
<protein>
    <recommendedName>
        <fullName evidence="5">Zinc knuckle family protein</fullName>
    </recommendedName>
</protein>